<dbReference type="EMBL" id="JAKROA010000003">
    <property type="protein sequence ID" value="KAL5108891.1"/>
    <property type="molecule type" value="Genomic_DNA"/>
</dbReference>
<evidence type="ECO:0000313" key="1">
    <source>
        <dbReference type="EMBL" id="KAL5108891.1"/>
    </source>
</evidence>
<sequence>MPIRVIKVTVNLAIAALWLSSTCIDDSQFSGFSSSFGLLGLLGATPLFCSLEWTTPNRYESPQIEPWSRKATFLEPWATKST</sequence>
<keyword evidence="2" id="KW-1185">Reference proteome</keyword>
<name>A0ABR4QGZ3_9CEST</name>
<accession>A0ABR4QGZ3</accession>
<evidence type="ECO:0008006" key="3">
    <source>
        <dbReference type="Google" id="ProtNLM"/>
    </source>
</evidence>
<reference evidence="1 2" key="1">
    <citation type="journal article" date="2022" name="Front. Cell. Infect. Microbiol.">
        <title>The Genomes of Two Strains of Taenia crassiceps the Animal Model for the Study of Human Cysticercosis.</title>
        <authorList>
            <person name="Bobes R.J."/>
            <person name="Estrada K."/>
            <person name="Rios-Valencia D.G."/>
            <person name="Calderon-Gallegos A."/>
            <person name="de la Torre P."/>
            <person name="Carrero J.C."/>
            <person name="Sanchez-Flores A."/>
            <person name="Laclette J.P."/>
        </authorList>
    </citation>
    <scope>NUCLEOTIDE SEQUENCE [LARGE SCALE GENOMIC DNA]</scope>
    <source>
        <strain evidence="1">WFUcys</strain>
    </source>
</reference>
<organism evidence="1 2">
    <name type="scientific">Taenia crassiceps</name>
    <dbReference type="NCBI Taxonomy" id="6207"/>
    <lineage>
        <taxon>Eukaryota</taxon>
        <taxon>Metazoa</taxon>
        <taxon>Spiralia</taxon>
        <taxon>Lophotrochozoa</taxon>
        <taxon>Platyhelminthes</taxon>
        <taxon>Cestoda</taxon>
        <taxon>Eucestoda</taxon>
        <taxon>Cyclophyllidea</taxon>
        <taxon>Taeniidae</taxon>
        <taxon>Taenia</taxon>
    </lineage>
</organism>
<proteinExistence type="predicted"/>
<evidence type="ECO:0000313" key="2">
    <source>
        <dbReference type="Proteomes" id="UP001651158"/>
    </source>
</evidence>
<protein>
    <recommendedName>
        <fullName evidence="3">Secreted protein</fullName>
    </recommendedName>
</protein>
<dbReference type="Proteomes" id="UP001651158">
    <property type="component" value="Unassembled WGS sequence"/>
</dbReference>
<comment type="caution">
    <text evidence="1">The sequence shown here is derived from an EMBL/GenBank/DDBJ whole genome shotgun (WGS) entry which is preliminary data.</text>
</comment>
<gene>
    <name evidence="1" type="ORF">TcWFU_004900</name>
</gene>